<proteinExistence type="predicted"/>
<organism evidence="1 2">
    <name type="scientific">Paenibacillus phytorum</name>
    <dbReference type="NCBI Taxonomy" id="2654977"/>
    <lineage>
        <taxon>Bacteria</taxon>
        <taxon>Bacillati</taxon>
        <taxon>Bacillota</taxon>
        <taxon>Bacilli</taxon>
        <taxon>Bacillales</taxon>
        <taxon>Paenibacillaceae</taxon>
        <taxon>Paenibacillus</taxon>
    </lineage>
</organism>
<evidence type="ECO:0000313" key="2">
    <source>
        <dbReference type="Proteomes" id="UP000616779"/>
    </source>
</evidence>
<name>A0ABX1XZ24_9BACL</name>
<comment type="caution">
    <text evidence="1">The sequence shown here is derived from an EMBL/GenBank/DDBJ whole genome shotgun (WGS) entry which is preliminary data.</text>
</comment>
<evidence type="ECO:0000313" key="1">
    <source>
        <dbReference type="EMBL" id="NOU73830.1"/>
    </source>
</evidence>
<dbReference type="Proteomes" id="UP000616779">
    <property type="component" value="Unassembled WGS sequence"/>
</dbReference>
<sequence length="249" mass="27760">MASKSALILQQDSLVSFWDFQEAEGQSRVAKGPFPYVLDEKSGPIRRVEDGVLGTYAAKLEYGQWFNLPRKDCPALDFHGLDAKLTIFAWLKRENRVNGQCEAIAGMWNETEKKRQYAMFLNLRIWESGDQVGGHVSVEGGPTQGYPWCMTTAIGATPLAKDKWYALAFTYNGTYAKVYVDGVLDERETYNPYLYDKGLFDGGLTGADFTVGGVNRSGEMGNFYAGLLGVLAVFNEALTDEEIRRLSIK</sequence>
<gene>
    <name evidence="1" type="ORF">GC098_20900</name>
</gene>
<dbReference type="SUPFAM" id="SSF49899">
    <property type="entry name" value="Concanavalin A-like lectins/glucanases"/>
    <property type="match status" value="1"/>
</dbReference>
<accession>A0ABX1XZ24</accession>
<protein>
    <submittedName>
        <fullName evidence="1">LamG domain-containing protein</fullName>
    </submittedName>
</protein>
<dbReference type="Pfam" id="PF13385">
    <property type="entry name" value="Laminin_G_3"/>
    <property type="match status" value="1"/>
</dbReference>
<dbReference type="InterPro" id="IPR013320">
    <property type="entry name" value="ConA-like_dom_sf"/>
</dbReference>
<dbReference type="EMBL" id="WHOA01000141">
    <property type="protein sequence ID" value="NOU73830.1"/>
    <property type="molecule type" value="Genomic_DNA"/>
</dbReference>
<dbReference type="Gene3D" id="2.60.120.200">
    <property type="match status" value="1"/>
</dbReference>
<reference evidence="1 2" key="1">
    <citation type="submission" date="2019-10" db="EMBL/GenBank/DDBJ databases">
        <title>Description of Paenibacillus terrestris sp. nov.</title>
        <authorList>
            <person name="Carlier A."/>
            <person name="Qi S."/>
        </authorList>
    </citation>
    <scope>NUCLEOTIDE SEQUENCE [LARGE SCALE GENOMIC DNA]</scope>
    <source>
        <strain evidence="1 2">LMG 31458</strain>
    </source>
</reference>
<keyword evidence="2" id="KW-1185">Reference proteome</keyword>
<dbReference type="RefSeq" id="WP_171645242.1">
    <property type="nucleotide sequence ID" value="NZ_WHOA01000141.1"/>
</dbReference>